<dbReference type="InterPro" id="IPR048627">
    <property type="entry name" value="Sec10_HB"/>
</dbReference>
<comment type="caution">
    <text evidence="10">The sequence shown here is derived from an EMBL/GenBank/DDBJ whole genome shotgun (WGS) entry which is preliminary data.</text>
</comment>
<dbReference type="GO" id="GO:0000145">
    <property type="term" value="C:exocyst"/>
    <property type="evidence" value="ECO:0007669"/>
    <property type="project" value="TreeGrafter"/>
</dbReference>
<evidence type="ECO:0000256" key="7">
    <source>
        <dbReference type="SAM" id="Coils"/>
    </source>
</evidence>
<evidence type="ECO:0000259" key="9">
    <source>
        <dbReference type="Pfam" id="PF20667"/>
    </source>
</evidence>
<evidence type="ECO:0000313" key="11">
    <source>
        <dbReference type="Proteomes" id="UP000494165"/>
    </source>
</evidence>
<dbReference type="Pfam" id="PF20667">
    <property type="entry name" value="Sec10_N"/>
    <property type="match status" value="1"/>
</dbReference>
<evidence type="ECO:0000256" key="1">
    <source>
        <dbReference type="ARBA" id="ARBA00006572"/>
    </source>
</evidence>
<evidence type="ECO:0000256" key="5">
    <source>
        <dbReference type="ARBA" id="ARBA00023054"/>
    </source>
</evidence>
<dbReference type="OrthoDB" id="125856at2759"/>
<evidence type="ECO:0000256" key="2">
    <source>
        <dbReference type="ARBA" id="ARBA00017524"/>
    </source>
</evidence>
<comment type="similarity">
    <text evidence="1">Belongs to the SEC10 family.</text>
</comment>
<protein>
    <recommendedName>
        <fullName evidence="2">Exocyst complex component 5</fullName>
    </recommendedName>
    <alternativeName>
        <fullName evidence="6">Exocyst complex component Sec10</fullName>
    </alternativeName>
</protein>
<feature type="domain" description="Exocyst complex component Sec10-like alpha-helical bundle" evidence="8">
    <location>
        <begin position="162"/>
        <end position="631"/>
    </location>
</feature>
<keyword evidence="11" id="KW-1185">Reference proteome</keyword>
<dbReference type="Pfam" id="PF07393">
    <property type="entry name" value="Sec10_HB"/>
    <property type="match status" value="1"/>
</dbReference>
<feature type="coiled-coil region" evidence="7">
    <location>
        <begin position="53"/>
        <end position="80"/>
    </location>
</feature>
<proteinExistence type="inferred from homology"/>
<sequence>MFMQYMKELEQEPFDADEFVERLAWRTVSVTRDEGDQQQFDPILLNDTFVQAIKDLQLLHERQQKKCEKLENECREEEAKHFQKISSLQEKNRSAVSTFQKLDERINSVATKVLHLGDQLESVNLPRSRAVEAQKLMNHFAEFLGPGSPISDVFTDAKKIDEAADIIQKLHLISQELPDKFDSAKKKIGKYYKNIEEQLIDDFVRAQRSNNRARMKEIAAILYHFKSYSQCIDAFIEQSLMGAFTGKDIFLLVIPLCEKNFSVMKEVFSNPEQVMAKFVLNIFEQLQTYVVSILTSKSGSDDYLRNLADSYSKTVKLAADLSKFDMGSDNSYLNMLTTKTFQKYLDTYITDETRLLREKCSNLLLNYYNSKKHQKKAIQTGGFQDLRRDLQAVIGTRANINIAQIENYGGETFLSEEMAITILQESKSAFQRCQMLSQPKETAANASLVLEILLQYLVVEHIDYAIDLGLQALPIPESKSNPKIYFFDVVRQCNAIIHLLEKQFSDSVVPLISSTPKHSECLQKKKQLLEQIETKLDNGLDRTITAIVGWVKSYLQSEQKKSDFKPETDVDTLSSQASLKVVQFMNDITKKARDSLDGKNVDHFLMELGVRFHRVIFDHLHQFQFNSAGTCLSRGQRTP</sequence>
<dbReference type="InterPro" id="IPR048625">
    <property type="entry name" value="Sec10_N"/>
</dbReference>
<dbReference type="Proteomes" id="UP000494165">
    <property type="component" value="Unassembled WGS sequence"/>
</dbReference>
<keyword evidence="3" id="KW-0813">Transport</keyword>
<evidence type="ECO:0000256" key="4">
    <source>
        <dbReference type="ARBA" id="ARBA00022483"/>
    </source>
</evidence>
<dbReference type="GO" id="GO:0006887">
    <property type="term" value="P:exocytosis"/>
    <property type="evidence" value="ECO:0007669"/>
    <property type="project" value="UniProtKB-KW"/>
</dbReference>
<dbReference type="GO" id="GO:0006893">
    <property type="term" value="P:Golgi to plasma membrane transport"/>
    <property type="evidence" value="ECO:0007669"/>
    <property type="project" value="TreeGrafter"/>
</dbReference>
<dbReference type="PANTHER" id="PTHR12100">
    <property type="entry name" value="SEC10"/>
    <property type="match status" value="1"/>
</dbReference>
<accession>A0A8S1DU96</accession>
<dbReference type="AlphaFoldDB" id="A0A8S1DU96"/>
<feature type="domain" description="Exocyst complex component Sec10 N-terminal" evidence="9">
    <location>
        <begin position="45"/>
        <end position="156"/>
    </location>
</feature>
<keyword evidence="5 7" id="KW-0175">Coiled coil</keyword>
<evidence type="ECO:0000313" key="10">
    <source>
        <dbReference type="EMBL" id="CAB3383454.1"/>
    </source>
</evidence>
<evidence type="ECO:0000256" key="6">
    <source>
        <dbReference type="ARBA" id="ARBA00031471"/>
    </source>
</evidence>
<evidence type="ECO:0000259" key="8">
    <source>
        <dbReference type="Pfam" id="PF07393"/>
    </source>
</evidence>
<dbReference type="PANTHER" id="PTHR12100:SF0">
    <property type="entry name" value="EXOCYST COMPLEX COMPONENT 5"/>
    <property type="match status" value="1"/>
</dbReference>
<reference evidence="10 11" key="1">
    <citation type="submission" date="2020-04" db="EMBL/GenBank/DDBJ databases">
        <authorList>
            <person name="Alioto T."/>
            <person name="Alioto T."/>
            <person name="Gomez Garrido J."/>
        </authorList>
    </citation>
    <scope>NUCLEOTIDE SEQUENCE [LARGE SCALE GENOMIC DNA]</scope>
</reference>
<gene>
    <name evidence="10" type="ORF">CLODIP_2_CD07529</name>
</gene>
<evidence type="ECO:0000256" key="3">
    <source>
        <dbReference type="ARBA" id="ARBA00022448"/>
    </source>
</evidence>
<dbReference type="EMBL" id="CADEPI010000311">
    <property type="protein sequence ID" value="CAB3383454.1"/>
    <property type="molecule type" value="Genomic_DNA"/>
</dbReference>
<keyword evidence="4" id="KW-0268">Exocytosis</keyword>
<organism evidence="10 11">
    <name type="scientific">Cloeon dipterum</name>
    <dbReference type="NCBI Taxonomy" id="197152"/>
    <lineage>
        <taxon>Eukaryota</taxon>
        <taxon>Metazoa</taxon>
        <taxon>Ecdysozoa</taxon>
        <taxon>Arthropoda</taxon>
        <taxon>Hexapoda</taxon>
        <taxon>Insecta</taxon>
        <taxon>Pterygota</taxon>
        <taxon>Palaeoptera</taxon>
        <taxon>Ephemeroptera</taxon>
        <taxon>Pisciforma</taxon>
        <taxon>Baetidae</taxon>
        <taxon>Cloeon</taxon>
    </lineage>
</organism>
<dbReference type="InterPro" id="IPR009976">
    <property type="entry name" value="Sec10-like"/>
</dbReference>
<name>A0A8S1DU96_9INSE</name>